<name>E9SDX3_RUMAL</name>
<keyword evidence="3" id="KW-1185">Reference proteome</keyword>
<comment type="caution">
    <text evidence="2">The sequence shown here is derived from an EMBL/GenBank/DDBJ whole genome shotgun (WGS) entry which is preliminary data.</text>
</comment>
<dbReference type="Proteomes" id="UP000004259">
    <property type="component" value="Unassembled WGS sequence"/>
</dbReference>
<keyword evidence="1" id="KW-1133">Transmembrane helix</keyword>
<keyword evidence="1" id="KW-0812">Transmembrane</keyword>
<keyword evidence="1" id="KW-0472">Membrane</keyword>
<dbReference type="RefSeq" id="WP_002850788.1">
    <property type="nucleotide sequence ID" value="NZ_ADKM02000092.1"/>
</dbReference>
<evidence type="ECO:0000256" key="1">
    <source>
        <dbReference type="SAM" id="Phobius"/>
    </source>
</evidence>
<gene>
    <name evidence="2" type="ORF">CUS_5030</name>
</gene>
<feature type="transmembrane region" description="Helical" evidence="1">
    <location>
        <begin position="6"/>
        <end position="24"/>
    </location>
</feature>
<dbReference type="EMBL" id="ADKM02000092">
    <property type="protein sequence ID" value="EGC02526.1"/>
    <property type="molecule type" value="Genomic_DNA"/>
</dbReference>
<evidence type="ECO:0000313" key="3">
    <source>
        <dbReference type="Proteomes" id="UP000004259"/>
    </source>
</evidence>
<proteinExistence type="predicted"/>
<dbReference type="STRING" id="246199.CUS_5030"/>
<evidence type="ECO:0000313" key="2">
    <source>
        <dbReference type="EMBL" id="EGC02526.1"/>
    </source>
</evidence>
<reference evidence="2 3" key="1">
    <citation type="submission" date="2011-02" db="EMBL/GenBank/DDBJ databases">
        <authorList>
            <person name="Nelson K.E."/>
            <person name="Sutton G."/>
            <person name="Torralba M."/>
            <person name="Durkin S."/>
            <person name="Harkins D."/>
            <person name="Montgomery R."/>
            <person name="Ziemer C."/>
            <person name="Klaassens E."/>
            <person name="Ocuiv P."/>
            <person name="Morrison M."/>
        </authorList>
    </citation>
    <scope>NUCLEOTIDE SEQUENCE [LARGE SCALE GENOMIC DNA]</scope>
    <source>
        <strain evidence="2 3">8</strain>
    </source>
</reference>
<accession>E9SDX3</accession>
<organism evidence="2 3">
    <name type="scientific">Ruminococcus albus 8</name>
    <dbReference type="NCBI Taxonomy" id="246199"/>
    <lineage>
        <taxon>Bacteria</taxon>
        <taxon>Bacillati</taxon>
        <taxon>Bacillota</taxon>
        <taxon>Clostridia</taxon>
        <taxon>Eubacteriales</taxon>
        <taxon>Oscillospiraceae</taxon>
        <taxon>Ruminococcus</taxon>
    </lineage>
</organism>
<sequence>MFNIIIVTISALIPIGLIVFYYFITRSTEKPVRRDENISNDDNTDKQKH</sequence>
<dbReference type="AlphaFoldDB" id="E9SDX3"/>
<protein>
    <submittedName>
        <fullName evidence="2">Uncharacterized protein</fullName>
    </submittedName>
</protein>